<sequence>MDEVYCAQTMELAGGRLFGEQDGAIAKTLFCVHVNSVAGTYQDMICMQPVPHVKTSDINDIFNKTLKGLTELGLTVVSVTTDNHRTNQAWHRSLGTDGHHPEYVINPYSDDEEKIFTLYDTVHVFKNLYYGMMRNKSLRLPPLPGSEDQPDLEVSFDHLKRIHEMEYGNPAKLAYKLTDRVLNPSVLERVNQWRIQDLEKGEAKPAQGAPPLL</sequence>
<proteinExistence type="predicted"/>
<dbReference type="AlphaFoldDB" id="A0A6A4X7Y2"/>
<dbReference type="Proteomes" id="UP000440578">
    <property type="component" value="Unassembled WGS sequence"/>
</dbReference>
<evidence type="ECO:0000313" key="3">
    <source>
        <dbReference type="EMBL" id="KAF0311118.1"/>
    </source>
</evidence>
<organism evidence="3 4">
    <name type="scientific">Amphibalanus amphitrite</name>
    <name type="common">Striped barnacle</name>
    <name type="synonym">Balanus amphitrite</name>
    <dbReference type="NCBI Taxonomy" id="1232801"/>
    <lineage>
        <taxon>Eukaryota</taxon>
        <taxon>Metazoa</taxon>
        <taxon>Ecdysozoa</taxon>
        <taxon>Arthropoda</taxon>
        <taxon>Crustacea</taxon>
        <taxon>Multicrustacea</taxon>
        <taxon>Cirripedia</taxon>
        <taxon>Thoracica</taxon>
        <taxon>Thoracicalcarea</taxon>
        <taxon>Balanomorpha</taxon>
        <taxon>Balanoidea</taxon>
        <taxon>Balanidae</taxon>
        <taxon>Amphibalaninae</taxon>
        <taxon>Amphibalanus</taxon>
    </lineage>
</organism>
<evidence type="ECO:0000313" key="4">
    <source>
        <dbReference type="Proteomes" id="UP000440578"/>
    </source>
</evidence>
<evidence type="ECO:0000313" key="2">
    <source>
        <dbReference type="EMBL" id="KAF0311117.1"/>
    </source>
</evidence>
<dbReference type="InterPro" id="IPR048365">
    <property type="entry name" value="TNP-like_RNaseH_N"/>
</dbReference>
<dbReference type="EMBL" id="VIIS01000263">
    <property type="protein sequence ID" value="KAF0311118.1"/>
    <property type="molecule type" value="Genomic_DNA"/>
</dbReference>
<name>A0A6A4X7Y2_AMPAM</name>
<protein>
    <recommendedName>
        <fullName evidence="1">Transposable element P transposase-like RNase H domain-containing protein</fullName>
    </recommendedName>
</protein>
<dbReference type="OrthoDB" id="6381099at2759"/>
<dbReference type="Pfam" id="PF21787">
    <property type="entry name" value="TNP-like_RNaseH_N"/>
    <property type="match status" value="1"/>
</dbReference>
<evidence type="ECO:0000259" key="1">
    <source>
        <dbReference type="Pfam" id="PF21787"/>
    </source>
</evidence>
<accession>A0A6A4X7Y2</accession>
<gene>
    <name evidence="2" type="ORF">FJT64_018037</name>
    <name evidence="3" type="ORF">FJT64_018038</name>
</gene>
<keyword evidence="4" id="KW-1185">Reference proteome</keyword>
<reference evidence="3 4" key="1">
    <citation type="submission" date="2019-07" db="EMBL/GenBank/DDBJ databases">
        <title>Draft genome assembly of a fouling barnacle, Amphibalanus amphitrite (Darwin, 1854): The first reference genome for Thecostraca.</title>
        <authorList>
            <person name="Kim W."/>
        </authorList>
    </citation>
    <scope>NUCLEOTIDE SEQUENCE [LARGE SCALE GENOMIC DNA]</scope>
    <source>
        <strain evidence="3">SNU_AA5</strain>
        <tissue evidence="3">Soma without cirri and trophi</tissue>
    </source>
</reference>
<dbReference type="EMBL" id="VIIS01000263">
    <property type="protein sequence ID" value="KAF0311117.1"/>
    <property type="molecule type" value="Genomic_DNA"/>
</dbReference>
<comment type="caution">
    <text evidence="3">The sequence shown here is derived from an EMBL/GenBank/DDBJ whole genome shotgun (WGS) entry which is preliminary data.</text>
</comment>
<feature type="domain" description="Transposable element P transposase-like RNase H" evidence="1">
    <location>
        <begin position="21"/>
        <end position="95"/>
    </location>
</feature>